<dbReference type="RefSeq" id="WP_153533195.1">
    <property type="nucleotide sequence ID" value="NZ_WEGH01000002.1"/>
</dbReference>
<dbReference type="CDD" id="cd11031">
    <property type="entry name" value="Cyp158A-like"/>
    <property type="match status" value="1"/>
</dbReference>
<sequence>MSSESETCPYPFDDPEALDLHPRYRELREQPGMARVQMAYGRPAWLATRYQDVRTVLGDPRFSRARAVGDDEPRKLPFASLPTSLFAMDPPDHTRLRRAVAKAFTMRRVESLRPGVQKLADGLLDDMRRQGPPADLVQGFSLPLSIMVICNLLGVPYEDRPTFRGFADIITVNDPGLGVSLDQIIQAHTDLHAYLGRLVAAKRAEPADDLLTVLAQEKAEDLSDEEIIGIGVDVLIAGHESTGNFISNFCHLLLTNPDRLAELRDDPGRVPQAVEELLRMTPLGANAFMARVATEDVQVGDVTVRAGEAVLPAMASANRDAGVFADPDTLDFSGRDTPHLTFGHGAHHCLGAQLGRMELQIAVRSLLAAFPDLRLAVPPEEVRWRSAMLIRGPWELPVAW</sequence>
<keyword evidence="6 7" id="KW-0503">Monooxygenase</keyword>
<keyword evidence="3 7" id="KW-0479">Metal-binding</keyword>
<dbReference type="PRINTS" id="PR00385">
    <property type="entry name" value="P450"/>
</dbReference>
<dbReference type="InterPro" id="IPR017972">
    <property type="entry name" value="Cyt_P450_CS"/>
</dbReference>
<dbReference type="Gene3D" id="1.10.630.10">
    <property type="entry name" value="Cytochrome P450"/>
    <property type="match status" value="1"/>
</dbReference>
<dbReference type="PRINTS" id="PR00359">
    <property type="entry name" value="BP450"/>
</dbReference>
<evidence type="ECO:0000256" key="7">
    <source>
        <dbReference type="RuleBase" id="RU000461"/>
    </source>
</evidence>
<dbReference type="InterPro" id="IPR036396">
    <property type="entry name" value="Cyt_P450_sf"/>
</dbReference>
<dbReference type="SUPFAM" id="SSF48264">
    <property type="entry name" value="Cytochrome P450"/>
    <property type="match status" value="1"/>
</dbReference>
<keyword evidence="9" id="KW-1185">Reference proteome</keyword>
<evidence type="ECO:0000313" key="8">
    <source>
        <dbReference type="EMBL" id="MQY05076.1"/>
    </source>
</evidence>
<dbReference type="GO" id="GO:0005506">
    <property type="term" value="F:iron ion binding"/>
    <property type="evidence" value="ECO:0007669"/>
    <property type="project" value="InterPro"/>
</dbReference>
<organism evidence="8 9">
    <name type="scientific">Actinomadura macrotermitis</name>
    <dbReference type="NCBI Taxonomy" id="2585200"/>
    <lineage>
        <taxon>Bacteria</taxon>
        <taxon>Bacillati</taxon>
        <taxon>Actinomycetota</taxon>
        <taxon>Actinomycetes</taxon>
        <taxon>Streptosporangiales</taxon>
        <taxon>Thermomonosporaceae</taxon>
        <taxon>Actinomadura</taxon>
    </lineage>
</organism>
<dbReference type="EMBL" id="WEGH01000002">
    <property type="protein sequence ID" value="MQY05076.1"/>
    <property type="molecule type" value="Genomic_DNA"/>
</dbReference>
<dbReference type="GO" id="GO:0020037">
    <property type="term" value="F:heme binding"/>
    <property type="evidence" value="ECO:0007669"/>
    <property type="project" value="InterPro"/>
</dbReference>
<dbReference type="EC" id="1.14.-.-" evidence="8"/>
<accession>A0A7K0BVH7</accession>
<keyword evidence="4 7" id="KW-0560">Oxidoreductase</keyword>
<dbReference type="PANTHER" id="PTHR46696:SF1">
    <property type="entry name" value="CYTOCHROME P450 YJIB-RELATED"/>
    <property type="match status" value="1"/>
</dbReference>
<dbReference type="GO" id="GO:0016705">
    <property type="term" value="F:oxidoreductase activity, acting on paired donors, with incorporation or reduction of molecular oxygen"/>
    <property type="evidence" value="ECO:0007669"/>
    <property type="project" value="InterPro"/>
</dbReference>
<dbReference type="AlphaFoldDB" id="A0A7K0BVH7"/>
<keyword evidence="2 7" id="KW-0349">Heme</keyword>
<evidence type="ECO:0000256" key="6">
    <source>
        <dbReference type="ARBA" id="ARBA00023033"/>
    </source>
</evidence>
<dbReference type="InterPro" id="IPR002397">
    <property type="entry name" value="Cyt_P450_B"/>
</dbReference>
<evidence type="ECO:0000313" key="9">
    <source>
        <dbReference type="Proteomes" id="UP000487268"/>
    </source>
</evidence>
<reference evidence="8 9" key="1">
    <citation type="submission" date="2019-10" db="EMBL/GenBank/DDBJ databases">
        <title>Actinomadura rubteroloni sp. nov. and Actinomadura macrotermitis sp. nov., isolated from the gut of fungus growing-termite Macrotermes natalensis.</title>
        <authorList>
            <person name="Benndorf R."/>
            <person name="Martin K."/>
            <person name="Kuefner M."/>
            <person name="De Beer W."/>
            <person name="Kaster A.-K."/>
            <person name="Vollmers J."/>
            <person name="Poulsen M."/>
            <person name="Beemelmanns C."/>
        </authorList>
    </citation>
    <scope>NUCLEOTIDE SEQUENCE [LARGE SCALE GENOMIC DNA]</scope>
    <source>
        <strain evidence="8 9">RB68</strain>
    </source>
</reference>
<dbReference type="FunFam" id="1.10.630.10:FF:000018">
    <property type="entry name" value="Cytochrome P450 monooxygenase"/>
    <property type="match status" value="1"/>
</dbReference>
<protein>
    <submittedName>
        <fullName evidence="8">Mycinamicin IV hydroxylase/epoxidase</fullName>
        <ecNumber evidence="8">1.14.-.-</ecNumber>
    </submittedName>
</protein>
<dbReference type="PANTHER" id="PTHR46696">
    <property type="entry name" value="P450, PUTATIVE (EUROFUNG)-RELATED"/>
    <property type="match status" value="1"/>
</dbReference>
<name>A0A7K0BVH7_9ACTN</name>
<evidence type="ECO:0000256" key="1">
    <source>
        <dbReference type="ARBA" id="ARBA00010617"/>
    </source>
</evidence>
<evidence type="ECO:0000256" key="2">
    <source>
        <dbReference type="ARBA" id="ARBA00022617"/>
    </source>
</evidence>
<dbReference type="OrthoDB" id="4133219at2"/>
<dbReference type="Proteomes" id="UP000487268">
    <property type="component" value="Unassembled WGS sequence"/>
</dbReference>
<dbReference type="GO" id="GO:0004497">
    <property type="term" value="F:monooxygenase activity"/>
    <property type="evidence" value="ECO:0007669"/>
    <property type="project" value="UniProtKB-KW"/>
</dbReference>
<proteinExistence type="inferred from homology"/>
<keyword evidence="5 7" id="KW-0408">Iron</keyword>
<comment type="caution">
    <text evidence="8">The sequence shown here is derived from an EMBL/GenBank/DDBJ whole genome shotgun (WGS) entry which is preliminary data.</text>
</comment>
<dbReference type="Pfam" id="PF00067">
    <property type="entry name" value="p450"/>
    <property type="match status" value="1"/>
</dbReference>
<dbReference type="InterPro" id="IPR001128">
    <property type="entry name" value="Cyt_P450"/>
</dbReference>
<dbReference type="PROSITE" id="PS00086">
    <property type="entry name" value="CYTOCHROME_P450"/>
    <property type="match status" value="1"/>
</dbReference>
<evidence type="ECO:0000256" key="3">
    <source>
        <dbReference type="ARBA" id="ARBA00022723"/>
    </source>
</evidence>
<evidence type="ECO:0000256" key="5">
    <source>
        <dbReference type="ARBA" id="ARBA00023004"/>
    </source>
</evidence>
<gene>
    <name evidence="8" type="primary">mycG_5</name>
    <name evidence="8" type="ORF">ACRB68_31390</name>
</gene>
<comment type="similarity">
    <text evidence="1 7">Belongs to the cytochrome P450 family.</text>
</comment>
<evidence type="ECO:0000256" key="4">
    <source>
        <dbReference type="ARBA" id="ARBA00023002"/>
    </source>
</evidence>